<accession>A0A6A7ZH05</accession>
<dbReference type="EMBL" id="WISP01000008">
    <property type="protein sequence ID" value="MQW02376.1"/>
    <property type="molecule type" value="Genomic_DNA"/>
</dbReference>
<reference evidence="3" key="1">
    <citation type="journal article" date="2013" name="Genome Biol.">
        <title>Comparative genomics of the core and accessory genomes of 48 Sinorhizobium strains comprising five genospecies.</title>
        <authorList>
            <person name="Sugawara M."/>
            <person name="Epstein B."/>
            <person name="Badgley B.D."/>
            <person name="Unno T."/>
            <person name="Xu L."/>
            <person name="Reese J."/>
            <person name="Gyaneshwar P."/>
            <person name="Denny R."/>
            <person name="Mudge J."/>
            <person name="Bharti A.K."/>
            <person name="Farmer A.D."/>
            <person name="May G.D."/>
            <person name="Woodward J.E."/>
            <person name="Medigue C."/>
            <person name="Vallenet D."/>
            <person name="Lajus A."/>
            <person name="Rouy Z."/>
            <person name="Martinez-Vaz B."/>
            <person name="Tiffin P."/>
            <person name="Young N.D."/>
            <person name="Sadowsky M.J."/>
        </authorList>
    </citation>
    <scope>NUCLEOTIDE SEQUENCE</scope>
    <source>
        <strain evidence="3">M30</strain>
    </source>
</reference>
<feature type="transmembrane region" description="Helical" evidence="1">
    <location>
        <begin position="109"/>
        <end position="128"/>
    </location>
</feature>
<proteinExistence type="predicted"/>
<keyword evidence="1" id="KW-0472">Membrane</keyword>
<name>A0A6A7ZH05_RHIML</name>
<dbReference type="PANTHER" id="PTHR40547">
    <property type="entry name" value="SLL0298 PROTEIN"/>
    <property type="match status" value="1"/>
</dbReference>
<dbReference type="InterPro" id="IPR018639">
    <property type="entry name" value="DUF2062"/>
</dbReference>
<evidence type="ECO:0000259" key="2">
    <source>
        <dbReference type="Pfam" id="PF09835"/>
    </source>
</evidence>
<dbReference type="Pfam" id="PF09835">
    <property type="entry name" value="DUF2062"/>
    <property type="match status" value="1"/>
</dbReference>
<keyword evidence="1" id="KW-0812">Transmembrane</keyword>
<evidence type="ECO:0000256" key="1">
    <source>
        <dbReference type="SAM" id="Phobius"/>
    </source>
</evidence>
<evidence type="ECO:0000313" key="3">
    <source>
        <dbReference type="EMBL" id="MQW02376.1"/>
    </source>
</evidence>
<keyword evidence="1" id="KW-1133">Transmembrane helix</keyword>
<gene>
    <name evidence="3" type="ORF">GHK45_00455</name>
</gene>
<dbReference type="PANTHER" id="PTHR40547:SF1">
    <property type="entry name" value="SLL0298 PROTEIN"/>
    <property type="match status" value="1"/>
</dbReference>
<sequence>MRDAYLAPIERRAVRLAPAGGFECEHDGIMLFRRRKPVTLSERLRAFFWPRKGLTRAPRYIALRILRLNSSPHSIAVGVAAGAASSLTPFFGLHIVLAVLLASAFSGNLIAAAITTLLANPITIPVILTASYEVGTMITQPQAAQVIGGQEIMRMVEHLDLASLWGPVFKPMLIGSLPLSAAGALIFYPLAFQTARLFQERRRQARSHKFGHPT</sequence>
<organism evidence="3">
    <name type="scientific">Rhizobium meliloti</name>
    <name type="common">Ensifer meliloti</name>
    <name type="synonym">Sinorhizobium meliloti</name>
    <dbReference type="NCBI Taxonomy" id="382"/>
    <lineage>
        <taxon>Bacteria</taxon>
        <taxon>Pseudomonadati</taxon>
        <taxon>Pseudomonadota</taxon>
        <taxon>Alphaproteobacteria</taxon>
        <taxon>Hyphomicrobiales</taxon>
        <taxon>Rhizobiaceae</taxon>
        <taxon>Sinorhizobium/Ensifer group</taxon>
        <taxon>Sinorhizobium</taxon>
    </lineage>
</organism>
<protein>
    <submittedName>
        <fullName evidence="3">DUF2062 domain-containing protein</fullName>
    </submittedName>
</protein>
<feature type="transmembrane region" description="Helical" evidence="1">
    <location>
        <begin position="75"/>
        <end position="102"/>
    </location>
</feature>
<comment type="caution">
    <text evidence="3">The sequence shown here is derived from an EMBL/GenBank/DDBJ whole genome shotgun (WGS) entry which is preliminary data.</text>
</comment>
<dbReference type="AlphaFoldDB" id="A0A6A7ZH05"/>
<feature type="domain" description="DUF2062" evidence="2">
    <location>
        <begin position="56"/>
        <end position="203"/>
    </location>
</feature>
<feature type="transmembrane region" description="Helical" evidence="1">
    <location>
        <begin position="172"/>
        <end position="192"/>
    </location>
</feature>